<dbReference type="InterPro" id="IPR003356">
    <property type="entry name" value="DNA_methylase_A-5"/>
</dbReference>
<dbReference type="GO" id="GO:0008168">
    <property type="term" value="F:methyltransferase activity"/>
    <property type="evidence" value="ECO:0007669"/>
    <property type="project" value="UniProtKB-KW"/>
</dbReference>
<evidence type="ECO:0000259" key="10">
    <source>
        <dbReference type="Pfam" id="PF12161"/>
    </source>
</evidence>
<feature type="domain" description="DNA methylase adenine-specific" evidence="9">
    <location>
        <begin position="147"/>
        <end position="442"/>
    </location>
</feature>
<keyword evidence="12" id="KW-1185">Reference proteome</keyword>
<evidence type="ECO:0000313" key="12">
    <source>
        <dbReference type="Proteomes" id="UP000678317"/>
    </source>
</evidence>
<dbReference type="InterPro" id="IPR022749">
    <property type="entry name" value="D12N6_MeTrfase_N"/>
</dbReference>
<dbReference type="CDD" id="cd02440">
    <property type="entry name" value="AdoMet_MTases"/>
    <property type="match status" value="1"/>
</dbReference>
<evidence type="ECO:0000259" key="9">
    <source>
        <dbReference type="Pfam" id="PF02384"/>
    </source>
</evidence>
<keyword evidence="5" id="KW-0949">S-adenosyl-L-methionine</keyword>
<accession>A0ABS3SBA4</accession>
<comment type="catalytic activity">
    <reaction evidence="7">
        <text>a 2'-deoxyadenosine in DNA + S-adenosyl-L-methionine = an N(6)-methyl-2'-deoxyadenosine in DNA + S-adenosyl-L-homocysteine + H(+)</text>
        <dbReference type="Rhea" id="RHEA:15197"/>
        <dbReference type="Rhea" id="RHEA-COMP:12418"/>
        <dbReference type="Rhea" id="RHEA-COMP:12419"/>
        <dbReference type="ChEBI" id="CHEBI:15378"/>
        <dbReference type="ChEBI" id="CHEBI:57856"/>
        <dbReference type="ChEBI" id="CHEBI:59789"/>
        <dbReference type="ChEBI" id="CHEBI:90615"/>
        <dbReference type="ChEBI" id="CHEBI:90616"/>
        <dbReference type="EC" id="2.1.1.72"/>
    </reaction>
</comment>
<dbReference type="InterPro" id="IPR038333">
    <property type="entry name" value="T1MK-like_N_sf"/>
</dbReference>
<dbReference type="EMBL" id="JAGFBM010000001">
    <property type="protein sequence ID" value="MBO3083026.1"/>
    <property type="molecule type" value="Genomic_DNA"/>
</dbReference>
<evidence type="ECO:0000256" key="5">
    <source>
        <dbReference type="ARBA" id="ARBA00022691"/>
    </source>
</evidence>
<evidence type="ECO:0000256" key="1">
    <source>
        <dbReference type="ARBA" id="ARBA00006594"/>
    </source>
</evidence>
<evidence type="ECO:0000256" key="7">
    <source>
        <dbReference type="ARBA" id="ARBA00047942"/>
    </source>
</evidence>
<sequence>MSKLSGFVWSIADQLRGPYQQHEYGSVILPMTILRRLDAILEPHREQVAELIAGVDSEMRQASLVRQATGLRFYNTSKFTLTTLLKDPDGLQANLTEYVNSFSSAIDVFDRFKFDEVIAKLAEKDRLFLVVERFVKVDLHPDVISNSDMGDLFEDLIRRFAEASNATAGDHFTPRDAVRLVVDLMFAEDNDALLEKGAVRTVYDPTAGTGGMLSLAEEHLRAQNPEARLTLYGQEINDQSYAICKSDLLAKGQNPENIKMGDTLADDQFPGQTFDYCLANPPYGVDWKASEKAVRDEHKRGFAGRFGPGLPGVGDGQMLFLMHLASKMRPASQGGGRVGVVMNGSPLFNGGAESGQSEIRRWLLENDLVEAIVALPTDMFYNTGISTYVWVLDNTKAPERSGKVQLIDGSKRSTKMRKSLGSKRVEISDDDRAAILADYAAFEPRATSKIFDTQDFGYWSITVERPLRLNFACTSERVERVSNDPKLKGTDRHRLAEVLATFGELVYRNRDAFMHDLGKHLGSNGIGLTTAQRRSLWLALGERDETADEVRDVKGDPEPDSKLRDTENIPFGWNSTPKTAAAEGATSAVIEAYMAAEVLPHVPDAWVDQTKTRVGYEVPFTRHFYTYMPPRPLSEIDADLNKIVAQILNLLSEVEA</sequence>
<dbReference type="InterPro" id="IPR002052">
    <property type="entry name" value="DNA_methylase_N6_adenine_CS"/>
</dbReference>
<evidence type="ECO:0000256" key="2">
    <source>
        <dbReference type="ARBA" id="ARBA00011900"/>
    </source>
</evidence>
<comment type="similarity">
    <text evidence="1">Belongs to the N(4)/N(6)-methyltransferase family.</text>
</comment>
<name>A0ABS3SBA4_9CELL</name>
<evidence type="ECO:0000256" key="3">
    <source>
        <dbReference type="ARBA" id="ARBA00022603"/>
    </source>
</evidence>
<dbReference type="PANTHER" id="PTHR42933">
    <property type="entry name" value="SLR6095 PROTEIN"/>
    <property type="match status" value="1"/>
</dbReference>
<comment type="caution">
    <text evidence="11">The sequence shown here is derived from an EMBL/GenBank/DDBJ whole genome shotgun (WGS) entry which is preliminary data.</text>
</comment>
<protein>
    <recommendedName>
        <fullName evidence="2">site-specific DNA-methyltransferase (adenine-specific)</fullName>
        <ecNumber evidence="2">2.1.1.72</ecNumber>
    </recommendedName>
</protein>
<dbReference type="InterPro" id="IPR029063">
    <property type="entry name" value="SAM-dependent_MTases_sf"/>
</dbReference>
<dbReference type="InterPro" id="IPR051537">
    <property type="entry name" value="DNA_Adenine_Mtase"/>
</dbReference>
<keyword evidence="6" id="KW-0680">Restriction system</keyword>
<reference evidence="11 12" key="1">
    <citation type="submission" date="2021-03" db="EMBL/GenBank/DDBJ databases">
        <title>novel species in genus Cellulomonas.</title>
        <authorList>
            <person name="Zhang G."/>
        </authorList>
    </citation>
    <scope>NUCLEOTIDE SEQUENCE [LARGE SCALE GENOMIC DNA]</scope>
    <source>
        <strain evidence="12">zg-ZUI188</strain>
    </source>
</reference>
<evidence type="ECO:0000256" key="4">
    <source>
        <dbReference type="ARBA" id="ARBA00022679"/>
    </source>
</evidence>
<dbReference type="SUPFAM" id="SSF53335">
    <property type="entry name" value="S-adenosyl-L-methionine-dependent methyltransferases"/>
    <property type="match status" value="1"/>
</dbReference>
<dbReference type="Gene3D" id="3.40.50.150">
    <property type="entry name" value="Vaccinia Virus protein VP39"/>
    <property type="match status" value="1"/>
</dbReference>
<feature type="compositionally biased region" description="Basic and acidic residues" evidence="8">
    <location>
        <begin position="547"/>
        <end position="567"/>
    </location>
</feature>
<dbReference type="Pfam" id="PF02384">
    <property type="entry name" value="N6_Mtase"/>
    <property type="match status" value="1"/>
</dbReference>
<keyword evidence="3 11" id="KW-0489">Methyltransferase</keyword>
<dbReference type="RefSeq" id="WP_208288099.1">
    <property type="nucleotide sequence ID" value="NZ_CP074404.1"/>
</dbReference>
<dbReference type="Proteomes" id="UP000678317">
    <property type="component" value="Unassembled WGS sequence"/>
</dbReference>
<dbReference type="PRINTS" id="PR00507">
    <property type="entry name" value="N12N6MTFRASE"/>
</dbReference>
<feature type="region of interest" description="Disordered" evidence="8">
    <location>
        <begin position="547"/>
        <end position="572"/>
    </location>
</feature>
<evidence type="ECO:0000256" key="8">
    <source>
        <dbReference type="SAM" id="MobiDB-lite"/>
    </source>
</evidence>
<gene>
    <name evidence="11" type="ORF">J4035_00085</name>
</gene>
<dbReference type="EC" id="2.1.1.72" evidence="2"/>
<dbReference type="PANTHER" id="PTHR42933:SF3">
    <property type="entry name" value="TYPE I RESTRICTION ENZYME MJAVIII METHYLASE SUBUNIT"/>
    <property type="match status" value="1"/>
</dbReference>
<dbReference type="GO" id="GO:0032259">
    <property type="term" value="P:methylation"/>
    <property type="evidence" value="ECO:0007669"/>
    <property type="project" value="UniProtKB-KW"/>
</dbReference>
<proteinExistence type="inferred from homology"/>
<keyword evidence="4" id="KW-0808">Transferase</keyword>
<dbReference type="PROSITE" id="PS00092">
    <property type="entry name" value="N6_MTASE"/>
    <property type="match status" value="1"/>
</dbReference>
<dbReference type="Gene3D" id="1.20.1260.30">
    <property type="match status" value="1"/>
</dbReference>
<organism evidence="11 12">
    <name type="scientific">Cellulomonas fengjieae</name>
    <dbReference type="NCBI Taxonomy" id="2819978"/>
    <lineage>
        <taxon>Bacteria</taxon>
        <taxon>Bacillati</taxon>
        <taxon>Actinomycetota</taxon>
        <taxon>Actinomycetes</taxon>
        <taxon>Micrococcales</taxon>
        <taxon>Cellulomonadaceae</taxon>
        <taxon>Cellulomonas</taxon>
    </lineage>
</organism>
<evidence type="ECO:0000313" key="11">
    <source>
        <dbReference type="EMBL" id="MBO3083026.1"/>
    </source>
</evidence>
<evidence type="ECO:0000256" key="6">
    <source>
        <dbReference type="ARBA" id="ARBA00022747"/>
    </source>
</evidence>
<dbReference type="Pfam" id="PF12161">
    <property type="entry name" value="HsdM_N"/>
    <property type="match status" value="1"/>
</dbReference>
<feature type="domain" description="N6 adenine-specific DNA methyltransferase N-terminal" evidence="10">
    <location>
        <begin position="5"/>
        <end position="134"/>
    </location>
</feature>